<reference evidence="2 3" key="2">
    <citation type="journal article" date="2022" name="Mol. Biol. Evol.">
        <title>Comparative Genomics Reveals Insights into the Divergent Evolution of Astigmatic Mites and Household Pest Adaptations.</title>
        <authorList>
            <person name="Xiong Q."/>
            <person name="Wan A.T."/>
            <person name="Liu X."/>
            <person name="Fung C.S."/>
            <person name="Xiao X."/>
            <person name="Malainual N."/>
            <person name="Hou J."/>
            <person name="Wang L."/>
            <person name="Wang M."/>
            <person name="Yang K.Y."/>
            <person name="Cui Y."/>
            <person name="Leung E.L."/>
            <person name="Nong W."/>
            <person name="Shin S.K."/>
            <person name="Au S.W."/>
            <person name="Jeong K.Y."/>
            <person name="Chew F.T."/>
            <person name="Hui J.H."/>
            <person name="Leung T.F."/>
            <person name="Tungtrongchitr A."/>
            <person name="Zhong N."/>
            <person name="Liu Z."/>
            <person name="Tsui S.K."/>
        </authorList>
    </citation>
    <scope>NUCLEOTIDE SEQUENCE [LARGE SCALE GENOMIC DNA]</scope>
    <source>
        <strain evidence="2">Derp</strain>
    </source>
</reference>
<keyword evidence="1" id="KW-0472">Membrane</keyword>
<dbReference type="Proteomes" id="UP000887458">
    <property type="component" value="Unassembled WGS sequence"/>
</dbReference>
<organism evidence="2 3">
    <name type="scientific">Dermatophagoides pteronyssinus</name>
    <name type="common">European house dust mite</name>
    <dbReference type="NCBI Taxonomy" id="6956"/>
    <lineage>
        <taxon>Eukaryota</taxon>
        <taxon>Metazoa</taxon>
        <taxon>Ecdysozoa</taxon>
        <taxon>Arthropoda</taxon>
        <taxon>Chelicerata</taxon>
        <taxon>Arachnida</taxon>
        <taxon>Acari</taxon>
        <taxon>Acariformes</taxon>
        <taxon>Sarcoptiformes</taxon>
        <taxon>Astigmata</taxon>
        <taxon>Psoroptidia</taxon>
        <taxon>Analgoidea</taxon>
        <taxon>Pyroglyphidae</taxon>
        <taxon>Dermatophagoidinae</taxon>
        <taxon>Dermatophagoides</taxon>
    </lineage>
</organism>
<evidence type="ECO:0000313" key="2">
    <source>
        <dbReference type="EMBL" id="KAH9422964.1"/>
    </source>
</evidence>
<dbReference type="EMBL" id="NJHN03000034">
    <property type="protein sequence ID" value="KAH9422964.1"/>
    <property type="molecule type" value="Genomic_DNA"/>
</dbReference>
<evidence type="ECO:0000313" key="3">
    <source>
        <dbReference type="Proteomes" id="UP000887458"/>
    </source>
</evidence>
<evidence type="ECO:0000256" key="1">
    <source>
        <dbReference type="SAM" id="Phobius"/>
    </source>
</evidence>
<evidence type="ECO:0008006" key="4">
    <source>
        <dbReference type="Google" id="ProtNLM"/>
    </source>
</evidence>
<keyword evidence="1" id="KW-1133">Transmembrane helix</keyword>
<sequence length="73" mass="8206">MSTERSNINQAAAAAATRNKKKLKRQILFHFYGLSSNFFLFLLNLCPCLAAEPDIKTKNDGQFFVVVVIIVKT</sequence>
<name>A0ABQ8JK36_DERPT</name>
<keyword evidence="1" id="KW-0812">Transmembrane</keyword>
<keyword evidence="3" id="KW-1185">Reference proteome</keyword>
<reference evidence="2 3" key="1">
    <citation type="journal article" date="2018" name="J. Allergy Clin. Immunol.">
        <title>High-quality assembly of Dermatophagoides pteronyssinus genome and transcriptome reveals a wide range of novel allergens.</title>
        <authorList>
            <person name="Liu X.Y."/>
            <person name="Yang K.Y."/>
            <person name="Wang M.Q."/>
            <person name="Kwok J.S."/>
            <person name="Zeng X."/>
            <person name="Yang Z."/>
            <person name="Xiao X.J."/>
            <person name="Lau C.P."/>
            <person name="Li Y."/>
            <person name="Huang Z.M."/>
            <person name="Ba J.G."/>
            <person name="Yim A.K."/>
            <person name="Ouyang C.Y."/>
            <person name="Ngai S.M."/>
            <person name="Chan T.F."/>
            <person name="Leung E.L."/>
            <person name="Liu L."/>
            <person name="Liu Z.G."/>
            <person name="Tsui S.K."/>
        </authorList>
    </citation>
    <scope>NUCLEOTIDE SEQUENCE [LARGE SCALE GENOMIC DNA]</scope>
    <source>
        <strain evidence="2">Derp</strain>
    </source>
</reference>
<comment type="caution">
    <text evidence="2">The sequence shown here is derived from an EMBL/GenBank/DDBJ whole genome shotgun (WGS) entry which is preliminary data.</text>
</comment>
<accession>A0ABQ8JK36</accession>
<gene>
    <name evidence="2" type="ORF">DERP_007555</name>
</gene>
<protein>
    <recommendedName>
        <fullName evidence="4">Transmembrane protein</fullName>
    </recommendedName>
</protein>
<proteinExistence type="predicted"/>
<feature type="transmembrane region" description="Helical" evidence="1">
    <location>
        <begin position="27"/>
        <end position="45"/>
    </location>
</feature>